<dbReference type="KEGG" id="nml:Namu_5155"/>
<dbReference type="InterPro" id="IPR049468">
    <property type="entry name" value="Restrct_endonuc-II-like_dom"/>
</dbReference>
<dbReference type="eggNOG" id="COG2852">
    <property type="taxonomic scope" value="Bacteria"/>
</dbReference>
<evidence type="ECO:0000313" key="4">
    <source>
        <dbReference type="Proteomes" id="UP000002218"/>
    </source>
</evidence>
<protein>
    <recommendedName>
        <fullName evidence="5">DUF559 domain-containing protein</fullName>
    </recommendedName>
</protein>
<dbReference type="Pfam" id="PF13338">
    <property type="entry name" value="AbiEi_4"/>
    <property type="match status" value="1"/>
</dbReference>
<evidence type="ECO:0008006" key="5">
    <source>
        <dbReference type="Google" id="ProtNLM"/>
    </source>
</evidence>
<feature type="domain" description="AbiEi antitoxin N-terminal" evidence="1">
    <location>
        <begin position="11"/>
        <end position="53"/>
    </location>
</feature>
<feature type="domain" description="Restriction endonuclease type II-like" evidence="2">
    <location>
        <begin position="223"/>
        <end position="290"/>
    </location>
</feature>
<reference evidence="4" key="1">
    <citation type="submission" date="2009-09" db="EMBL/GenBank/DDBJ databases">
        <title>The complete genome of Nakamurella multipartita DSM 44233.</title>
        <authorList>
            <consortium name="US DOE Joint Genome Institute (JGI-PGF)"/>
            <person name="Lucas S."/>
            <person name="Copeland A."/>
            <person name="Lapidus A."/>
            <person name="Glavina del Rio T."/>
            <person name="Dalin E."/>
            <person name="Tice H."/>
            <person name="Bruce D."/>
            <person name="Goodwin L."/>
            <person name="Pitluck S."/>
            <person name="Kyrpides N."/>
            <person name="Mavromatis K."/>
            <person name="Ivanova N."/>
            <person name="Ovchinnikova G."/>
            <person name="Sims D."/>
            <person name="Meincke L."/>
            <person name="Brettin T."/>
            <person name="Detter J.C."/>
            <person name="Han C."/>
            <person name="Larimer F."/>
            <person name="Land M."/>
            <person name="Hauser L."/>
            <person name="Markowitz V."/>
            <person name="Cheng J.-F."/>
            <person name="Hugenholtz P."/>
            <person name="Woyke T."/>
            <person name="Wu D."/>
            <person name="Klenk H.-P."/>
            <person name="Eisen J.A."/>
        </authorList>
    </citation>
    <scope>NUCLEOTIDE SEQUENCE [LARGE SCALE GENOMIC DNA]</scope>
    <source>
        <strain evidence="4">ATCC 700099 / DSM 44233 / CIP 104796 / JCM 9543 / NBRC 105858 / Y-104</strain>
    </source>
</reference>
<dbReference type="STRING" id="479431.Namu_5155"/>
<dbReference type="Gene3D" id="3.40.960.10">
    <property type="entry name" value="VSR Endonuclease"/>
    <property type="match status" value="1"/>
</dbReference>
<dbReference type="Pfam" id="PF18741">
    <property type="entry name" value="MTES_1575"/>
    <property type="match status" value="1"/>
</dbReference>
<dbReference type="SUPFAM" id="SSF52980">
    <property type="entry name" value="Restriction endonuclease-like"/>
    <property type="match status" value="1"/>
</dbReference>
<evidence type="ECO:0000259" key="1">
    <source>
        <dbReference type="Pfam" id="PF13338"/>
    </source>
</evidence>
<dbReference type="InterPro" id="IPR011335">
    <property type="entry name" value="Restrct_endonuc-II-like"/>
</dbReference>
<proteinExistence type="predicted"/>
<gene>
    <name evidence="3" type="ordered locus">Namu_5155</name>
</gene>
<dbReference type="InterPro" id="IPR025159">
    <property type="entry name" value="AbiEi_N"/>
</dbReference>
<dbReference type="AlphaFoldDB" id="C8XC30"/>
<sequence>MARFDHSVQQALARHSGVISRAELLAIGLSPSAVNRRVRSGELRVVLPGVYRPAVVPATPELRVRAVALRLGPACVIAGRWAAWWHGLIQAAAGPVSVVMPPGSWPSTHPTIAVARRTLVPADRTTIRGVPVTGRARTVLDCAGEFDAESIRDTALQRGTTIWSLDRALERYGPGRGAVAARRLVDQARPGGVSPPERDALHALLRAGPHSWTAGLRICIGPAEQYVLDLAIEGLRLAVEVDGWRVHSTAEAYHRDRARQNRLVEAGWTVLRLTPRQLRDDPDGEVAAILRVAAKLAADGVAAGRVKDGCR</sequence>
<reference evidence="3 4" key="2">
    <citation type="journal article" date="2010" name="Stand. Genomic Sci.">
        <title>Complete genome sequence of Nakamurella multipartita type strain (Y-104).</title>
        <authorList>
            <person name="Tice H."/>
            <person name="Mayilraj S."/>
            <person name="Sims D."/>
            <person name="Lapidus A."/>
            <person name="Nolan M."/>
            <person name="Lucas S."/>
            <person name="Glavina Del Rio T."/>
            <person name="Copeland A."/>
            <person name="Cheng J.F."/>
            <person name="Meincke L."/>
            <person name="Bruce D."/>
            <person name="Goodwin L."/>
            <person name="Pitluck S."/>
            <person name="Ivanova N."/>
            <person name="Mavromatis K."/>
            <person name="Ovchinnikova G."/>
            <person name="Pati A."/>
            <person name="Chen A."/>
            <person name="Palaniappan K."/>
            <person name="Land M."/>
            <person name="Hauser L."/>
            <person name="Chang Y.J."/>
            <person name="Jeffries C.D."/>
            <person name="Detter J.C."/>
            <person name="Brettin T."/>
            <person name="Rohde M."/>
            <person name="Goker M."/>
            <person name="Bristow J."/>
            <person name="Eisen J.A."/>
            <person name="Markowitz V."/>
            <person name="Hugenholtz P."/>
            <person name="Kyrpides N.C."/>
            <person name="Klenk H.P."/>
            <person name="Chen F."/>
        </authorList>
    </citation>
    <scope>NUCLEOTIDE SEQUENCE [LARGE SCALE GENOMIC DNA]</scope>
    <source>
        <strain evidence="4">ATCC 700099 / DSM 44233 / CIP 104796 / JCM 9543 / NBRC 105858 / Y-104</strain>
    </source>
</reference>
<name>C8XC30_NAKMY</name>
<dbReference type="RefSeq" id="WP_015750231.1">
    <property type="nucleotide sequence ID" value="NC_013235.1"/>
</dbReference>
<dbReference type="eggNOG" id="COG5340">
    <property type="taxonomic scope" value="Bacteria"/>
</dbReference>
<evidence type="ECO:0000313" key="3">
    <source>
        <dbReference type="EMBL" id="ACV81424.1"/>
    </source>
</evidence>
<dbReference type="EMBL" id="CP001737">
    <property type="protein sequence ID" value="ACV81424.1"/>
    <property type="molecule type" value="Genomic_DNA"/>
</dbReference>
<dbReference type="InParanoid" id="C8XC30"/>
<dbReference type="OrthoDB" id="3173471at2"/>
<dbReference type="Proteomes" id="UP000002218">
    <property type="component" value="Chromosome"/>
</dbReference>
<organism evidence="3 4">
    <name type="scientific">Nakamurella multipartita (strain ATCC 700099 / DSM 44233 / CIP 104796 / JCM 9543 / NBRC 105858 / Y-104)</name>
    <name type="common">Microsphaera multipartita</name>
    <dbReference type="NCBI Taxonomy" id="479431"/>
    <lineage>
        <taxon>Bacteria</taxon>
        <taxon>Bacillati</taxon>
        <taxon>Actinomycetota</taxon>
        <taxon>Actinomycetes</taxon>
        <taxon>Nakamurellales</taxon>
        <taxon>Nakamurellaceae</taxon>
        <taxon>Nakamurella</taxon>
    </lineage>
</organism>
<dbReference type="HOGENOM" id="CLU_052626_3_2_11"/>
<evidence type="ECO:0000259" key="2">
    <source>
        <dbReference type="Pfam" id="PF18741"/>
    </source>
</evidence>
<accession>C8XC30</accession>
<keyword evidence="4" id="KW-1185">Reference proteome</keyword>